<dbReference type="PANTHER" id="PTHR45784:SF3">
    <property type="entry name" value="C-TYPE LECTIN DOMAIN FAMILY 4 MEMBER K-LIKE-RELATED"/>
    <property type="match status" value="1"/>
</dbReference>
<dbReference type="SMART" id="SM00034">
    <property type="entry name" value="CLECT"/>
    <property type="match status" value="1"/>
</dbReference>
<keyword evidence="3" id="KW-1185">Reference proteome</keyword>
<evidence type="ECO:0000313" key="3">
    <source>
        <dbReference type="Proteomes" id="UP000727407"/>
    </source>
</evidence>
<organism evidence="2 3">
    <name type="scientific">Clarias magur</name>
    <name type="common">Asian catfish</name>
    <name type="synonym">Macropteronotus magur</name>
    <dbReference type="NCBI Taxonomy" id="1594786"/>
    <lineage>
        <taxon>Eukaryota</taxon>
        <taxon>Metazoa</taxon>
        <taxon>Chordata</taxon>
        <taxon>Craniata</taxon>
        <taxon>Vertebrata</taxon>
        <taxon>Euteleostomi</taxon>
        <taxon>Actinopterygii</taxon>
        <taxon>Neopterygii</taxon>
        <taxon>Teleostei</taxon>
        <taxon>Ostariophysi</taxon>
        <taxon>Siluriformes</taxon>
        <taxon>Clariidae</taxon>
        <taxon>Clarias</taxon>
    </lineage>
</organism>
<dbReference type="Proteomes" id="UP000727407">
    <property type="component" value="Unassembled WGS sequence"/>
</dbReference>
<dbReference type="InterPro" id="IPR016187">
    <property type="entry name" value="CTDL_fold"/>
</dbReference>
<dbReference type="AlphaFoldDB" id="A0A8J4TK46"/>
<dbReference type="InterPro" id="IPR001304">
    <property type="entry name" value="C-type_lectin-like"/>
</dbReference>
<dbReference type="PANTHER" id="PTHR45784">
    <property type="entry name" value="C-TYPE LECTIN DOMAIN FAMILY 20 MEMBER A-RELATED"/>
    <property type="match status" value="1"/>
</dbReference>
<dbReference type="InterPro" id="IPR016186">
    <property type="entry name" value="C-type_lectin-like/link_sf"/>
</dbReference>
<dbReference type="OrthoDB" id="6369810at2759"/>
<dbReference type="SUPFAM" id="SSF56436">
    <property type="entry name" value="C-type lectin-like"/>
    <property type="match status" value="1"/>
</dbReference>
<gene>
    <name evidence="2" type="ORF">DAT39_010847</name>
</gene>
<feature type="non-terminal residue" evidence="2">
    <location>
        <position position="112"/>
    </location>
</feature>
<feature type="domain" description="C-type lectin" evidence="1">
    <location>
        <begin position="3"/>
        <end position="111"/>
    </location>
</feature>
<comment type="caution">
    <text evidence="2">The sequence shown here is derived from an EMBL/GenBank/DDBJ whole genome shotgun (WGS) entry which is preliminary data.</text>
</comment>
<protein>
    <submittedName>
        <fullName evidence="2">Macrophage mannose receptor 1-like isoform X6</fullName>
    </submittedName>
</protein>
<reference evidence="2" key="1">
    <citation type="submission" date="2020-07" db="EMBL/GenBank/DDBJ databases">
        <title>Clarias magur genome sequencing, assembly and annotation.</title>
        <authorList>
            <person name="Kushwaha B."/>
            <person name="Kumar R."/>
            <person name="Das P."/>
            <person name="Joshi C.G."/>
            <person name="Kumar D."/>
            <person name="Nagpure N.S."/>
            <person name="Pandey M."/>
            <person name="Agarwal S."/>
            <person name="Srivastava S."/>
            <person name="Singh M."/>
            <person name="Sahoo L."/>
            <person name="Jayasankar P."/>
            <person name="Meher P.K."/>
            <person name="Koringa P.G."/>
            <person name="Iquebal M.A."/>
            <person name="Das S.P."/>
            <person name="Bit A."/>
            <person name="Patnaik S."/>
            <person name="Patel N."/>
            <person name="Shah T.M."/>
            <person name="Hinsu A."/>
            <person name="Jena J.K."/>
        </authorList>
    </citation>
    <scope>NUCLEOTIDE SEQUENCE</scope>
    <source>
        <strain evidence="2">CIFAMagur01</strain>
        <tissue evidence="2">Testis</tissue>
    </source>
</reference>
<dbReference type="PROSITE" id="PS50041">
    <property type="entry name" value="C_TYPE_LECTIN_2"/>
    <property type="match status" value="1"/>
</dbReference>
<dbReference type="EMBL" id="QNUK01000167">
    <property type="protein sequence ID" value="KAF5899441.1"/>
    <property type="molecule type" value="Genomic_DNA"/>
</dbReference>
<sequence length="112" mass="12569">QATGAAKFVAVSTPKMTWPQAQTYCRTYYTDLASSLTSTDNNLLGQIRSAQGDSWIGLYRDNWVWSDGTVSGYLWAPGQIPSTYNSNNCAMAYNGQFNQETCTNLHYFFCYT</sequence>
<evidence type="ECO:0000313" key="2">
    <source>
        <dbReference type="EMBL" id="KAF5899441.1"/>
    </source>
</evidence>
<evidence type="ECO:0000259" key="1">
    <source>
        <dbReference type="PROSITE" id="PS50041"/>
    </source>
</evidence>
<feature type="non-terminal residue" evidence="2">
    <location>
        <position position="1"/>
    </location>
</feature>
<keyword evidence="2" id="KW-0675">Receptor</keyword>
<proteinExistence type="predicted"/>
<name>A0A8J4TK46_CLAMG</name>
<dbReference type="Pfam" id="PF00059">
    <property type="entry name" value="Lectin_C"/>
    <property type="match status" value="1"/>
</dbReference>
<dbReference type="Gene3D" id="3.10.100.10">
    <property type="entry name" value="Mannose-Binding Protein A, subunit A"/>
    <property type="match status" value="1"/>
</dbReference>
<accession>A0A8J4TK46</accession>